<evidence type="ECO:0000256" key="1">
    <source>
        <dbReference type="SAM" id="MobiDB-lite"/>
    </source>
</evidence>
<sequence length="504" mass="55929">MNATSSPDLFYDNRTNRNSSNSDANLDIDAYTDASQAFETHSNPDTSVPLHSDLYEQIDQLEAIDVDELLKLLADEGDETTTQYVTLADFFEGLAQLATMGVVEITDIVEAIHREVILRPLGLFNEKYLNSWQRGITGRIYGTIRHIVLLVGNNLASVLRLYKNNVRQKTAQPLPDALKKLVHVLNGVMGDHLVTHKNVLAVPMKLYDREGKLQSNTLSGRVTILCHGLCMSHLSWQSQDDHIGLGDAIAKSQPETTVLYLDYNTGRRISRSGRQFSQLLQNLVDDNPNISQIDLVGHSMGGLVSRSALFYAEQEHLDWIMRVGNLITLGSPHHGAVLERIGNHVQDIIAKLPFAGSLAKLGDMRSAGIIDLRHGSIRDADWNALEGRSVLPQDFRHPARLPSGIKTYFAASALIETHYDSKMTSLLGDGLVSVASALGEDDVEHALFVPDGHKAVFYGVSHMNLINSRRVREQVVEWLLDNGHSDYADRPRIYSYPKSLALAL</sequence>
<dbReference type="InterPro" id="IPR029058">
    <property type="entry name" value="AB_hydrolase_fold"/>
</dbReference>
<feature type="compositionally biased region" description="Low complexity" evidence="1">
    <location>
        <begin position="12"/>
        <end position="25"/>
    </location>
</feature>
<feature type="region of interest" description="Disordered" evidence="1">
    <location>
        <begin position="1"/>
        <end position="25"/>
    </location>
</feature>
<dbReference type="InterPro" id="IPR012908">
    <property type="entry name" value="PGAP1-ab_dom-like"/>
</dbReference>
<dbReference type="EMBL" id="CP014945">
    <property type="protein sequence ID" value="AMT96011.1"/>
    <property type="molecule type" value="Genomic_DNA"/>
</dbReference>
<evidence type="ECO:0000259" key="2">
    <source>
        <dbReference type="Pfam" id="PF07819"/>
    </source>
</evidence>
<evidence type="ECO:0000313" key="4">
    <source>
        <dbReference type="Proteomes" id="UP000076104"/>
    </source>
</evidence>
<gene>
    <name evidence="3" type="ORF">A3K91_0380</name>
</gene>
<protein>
    <recommendedName>
        <fullName evidence="2">GPI inositol-deacylase PGAP1-like alpha/beta domain-containing protein</fullName>
    </recommendedName>
</protein>
<evidence type="ECO:0000313" key="3">
    <source>
        <dbReference type="EMBL" id="AMT96011.1"/>
    </source>
</evidence>
<dbReference type="Gene3D" id="3.40.50.1820">
    <property type="entry name" value="alpha/beta hydrolase"/>
    <property type="match status" value="1"/>
</dbReference>
<feature type="domain" description="GPI inositol-deacylase PGAP1-like alpha/beta" evidence="2">
    <location>
        <begin position="218"/>
        <end position="394"/>
    </location>
</feature>
<proteinExistence type="predicted"/>
<keyword evidence="4" id="KW-1185">Reference proteome</keyword>
<dbReference type="RefSeq" id="WP_062843774.1">
    <property type="nucleotide sequence ID" value="NZ_CP014945.1"/>
</dbReference>
<dbReference type="SUPFAM" id="SSF53474">
    <property type="entry name" value="alpha/beta-Hydrolases"/>
    <property type="match status" value="1"/>
</dbReference>
<name>A0ABM5ZVB8_9GAMM</name>
<dbReference type="GeneID" id="33058539"/>
<reference evidence="3 4" key="1">
    <citation type="submission" date="2016-03" db="EMBL/GenBank/DDBJ databases">
        <title>Genome sequencing of Psychrobacter alimentarius PAMC 27889.</title>
        <authorList>
            <person name="Lee J."/>
            <person name="Kim O.-S."/>
        </authorList>
    </citation>
    <scope>NUCLEOTIDE SEQUENCE [LARGE SCALE GENOMIC DNA]</scope>
    <source>
        <strain evidence="3 4">PAMC 27889</strain>
    </source>
</reference>
<dbReference type="Proteomes" id="UP000076104">
    <property type="component" value="Chromosome"/>
</dbReference>
<organism evidence="3 4">
    <name type="scientific">Psychrobacter alimentarius</name>
    <dbReference type="NCBI Taxonomy" id="261164"/>
    <lineage>
        <taxon>Bacteria</taxon>
        <taxon>Pseudomonadati</taxon>
        <taxon>Pseudomonadota</taxon>
        <taxon>Gammaproteobacteria</taxon>
        <taxon>Moraxellales</taxon>
        <taxon>Moraxellaceae</taxon>
        <taxon>Psychrobacter</taxon>
    </lineage>
</organism>
<accession>A0ABM5ZVB8</accession>
<dbReference type="Pfam" id="PF07819">
    <property type="entry name" value="PGAP1"/>
    <property type="match status" value="1"/>
</dbReference>